<sequence>MSSSYSGSGSGSGSVVSSNRPYSFSDDAKKELAIKSNHQCSICKADAHKDDDREHTDQWEAAHCIAASDIGVSPQLTVAVKMKIVSTTGPDAHEALGVSDAKRNGMWRAYYPLPSSGYELKIASLFKVPQSARQGGYPLLKVLRAILNEFEPSEMTLQQFLKNYTKDFPALRSQYHLLRTTPGAVSMYMGPARPVNIYHQPFLLHDTNSSNLARHIFATTDSTEPHIWHLPCLKPENVMAVLLYMTGKPQAIYQKLCLTLGDCVLDDDRILGGDLTVPDDAVPDDDRILKLVHEWRSQIV</sequence>
<keyword evidence="3" id="KW-1185">Reference proteome</keyword>
<dbReference type="Proteomes" id="UP001219525">
    <property type="component" value="Unassembled WGS sequence"/>
</dbReference>
<dbReference type="EMBL" id="JARJCW010000008">
    <property type="protein sequence ID" value="KAJ7221718.1"/>
    <property type="molecule type" value="Genomic_DNA"/>
</dbReference>
<accession>A0AAD6VT31</accession>
<dbReference type="AlphaFoldDB" id="A0AAD6VT31"/>
<proteinExistence type="predicted"/>
<name>A0AAD6VT31_9AGAR</name>
<organism evidence="2 3">
    <name type="scientific">Mycena pura</name>
    <dbReference type="NCBI Taxonomy" id="153505"/>
    <lineage>
        <taxon>Eukaryota</taxon>
        <taxon>Fungi</taxon>
        <taxon>Dikarya</taxon>
        <taxon>Basidiomycota</taxon>
        <taxon>Agaricomycotina</taxon>
        <taxon>Agaricomycetes</taxon>
        <taxon>Agaricomycetidae</taxon>
        <taxon>Agaricales</taxon>
        <taxon>Marasmiineae</taxon>
        <taxon>Mycenaceae</taxon>
        <taxon>Mycena</taxon>
    </lineage>
</organism>
<gene>
    <name evidence="2" type="ORF">GGX14DRAFT_559199</name>
</gene>
<feature type="compositionally biased region" description="Low complexity" evidence="1">
    <location>
        <begin position="1"/>
        <end position="18"/>
    </location>
</feature>
<protein>
    <submittedName>
        <fullName evidence="2">Uncharacterized protein</fullName>
    </submittedName>
</protein>
<evidence type="ECO:0000313" key="3">
    <source>
        <dbReference type="Proteomes" id="UP001219525"/>
    </source>
</evidence>
<comment type="caution">
    <text evidence="2">The sequence shown here is derived from an EMBL/GenBank/DDBJ whole genome shotgun (WGS) entry which is preliminary data.</text>
</comment>
<evidence type="ECO:0000256" key="1">
    <source>
        <dbReference type="SAM" id="MobiDB-lite"/>
    </source>
</evidence>
<evidence type="ECO:0000313" key="2">
    <source>
        <dbReference type="EMBL" id="KAJ7221718.1"/>
    </source>
</evidence>
<reference evidence="2" key="1">
    <citation type="submission" date="2023-03" db="EMBL/GenBank/DDBJ databases">
        <title>Massive genome expansion in bonnet fungi (Mycena s.s.) driven by repeated elements and novel gene families across ecological guilds.</title>
        <authorList>
            <consortium name="Lawrence Berkeley National Laboratory"/>
            <person name="Harder C.B."/>
            <person name="Miyauchi S."/>
            <person name="Viragh M."/>
            <person name="Kuo A."/>
            <person name="Thoen E."/>
            <person name="Andreopoulos B."/>
            <person name="Lu D."/>
            <person name="Skrede I."/>
            <person name="Drula E."/>
            <person name="Henrissat B."/>
            <person name="Morin E."/>
            <person name="Kohler A."/>
            <person name="Barry K."/>
            <person name="LaButti K."/>
            <person name="Morin E."/>
            <person name="Salamov A."/>
            <person name="Lipzen A."/>
            <person name="Mereny Z."/>
            <person name="Hegedus B."/>
            <person name="Baldrian P."/>
            <person name="Stursova M."/>
            <person name="Weitz H."/>
            <person name="Taylor A."/>
            <person name="Grigoriev I.V."/>
            <person name="Nagy L.G."/>
            <person name="Martin F."/>
            <person name="Kauserud H."/>
        </authorList>
    </citation>
    <scope>NUCLEOTIDE SEQUENCE</scope>
    <source>
        <strain evidence="2">9144</strain>
    </source>
</reference>
<feature type="region of interest" description="Disordered" evidence="1">
    <location>
        <begin position="1"/>
        <end position="23"/>
    </location>
</feature>